<keyword evidence="2" id="KW-1185">Reference proteome</keyword>
<dbReference type="AlphaFoldDB" id="A0AAJ0HV20"/>
<sequence>MVYCLAACLIPSSFVMHSKLHALPCLLLVSSGVLAVLDISNGRPAMVLPHMQKIDSKHLGNLHVFVDNALVKRRLLCFTKYALLVLAPIQILLAREKSECFPEVVMAFHIAERRIVGL</sequence>
<reference evidence="1" key="1">
    <citation type="journal article" date="2023" name="Mol. Phylogenet. Evol.">
        <title>Genome-scale phylogeny and comparative genomics of the fungal order Sordariales.</title>
        <authorList>
            <person name="Hensen N."/>
            <person name="Bonometti L."/>
            <person name="Westerberg I."/>
            <person name="Brannstrom I.O."/>
            <person name="Guillou S."/>
            <person name="Cros-Aarteil S."/>
            <person name="Calhoun S."/>
            <person name="Haridas S."/>
            <person name="Kuo A."/>
            <person name="Mondo S."/>
            <person name="Pangilinan J."/>
            <person name="Riley R."/>
            <person name="LaButti K."/>
            <person name="Andreopoulos B."/>
            <person name="Lipzen A."/>
            <person name="Chen C."/>
            <person name="Yan M."/>
            <person name="Daum C."/>
            <person name="Ng V."/>
            <person name="Clum A."/>
            <person name="Steindorff A."/>
            <person name="Ohm R.A."/>
            <person name="Martin F."/>
            <person name="Silar P."/>
            <person name="Natvig D.O."/>
            <person name="Lalanne C."/>
            <person name="Gautier V."/>
            <person name="Ament-Velasquez S.L."/>
            <person name="Kruys A."/>
            <person name="Hutchinson M.I."/>
            <person name="Powell A.J."/>
            <person name="Barry K."/>
            <person name="Miller A.N."/>
            <person name="Grigoriev I.V."/>
            <person name="Debuchy R."/>
            <person name="Gladieux P."/>
            <person name="Hiltunen Thoren M."/>
            <person name="Johannesson H."/>
        </authorList>
    </citation>
    <scope>NUCLEOTIDE SEQUENCE</scope>
    <source>
        <strain evidence="1">CBS 955.72</strain>
    </source>
</reference>
<gene>
    <name evidence="1" type="ORF">B0T25DRAFT_36812</name>
</gene>
<evidence type="ECO:0000313" key="2">
    <source>
        <dbReference type="Proteomes" id="UP001275084"/>
    </source>
</evidence>
<dbReference type="Proteomes" id="UP001275084">
    <property type="component" value="Unassembled WGS sequence"/>
</dbReference>
<reference evidence="1" key="2">
    <citation type="submission" date="2023-06" db="EMBL/GenBank/DDBJ databases">
        <authorList>
            <consortium name="Lawrence Berkeley National Laboratory"/>
            <person name="Haridas S."/>
            <person name="Hensen N."/>
            <person name="Bonometti L."/>
            <person name="Westerberg I."/>
            <person name="Brannstrom I.O."/>
            <person name="Guillou S."/>
            <person name="Cros-Aarteil S."/>
            <person name="Calhoun S."/>
            <person name="Kuo A."/>
            <person name="Mondo S."/>
            <person name="Pangilinan J."/>
            <person name="Riley R."/>
            <person name="Labutti K."/>
            <person name="Andreopoulos B."/>
            <person name="Lipzen A."/>
            <person name="Chen C."/>
            <person name="Yanf M."/>
            <person name="Daum C."/>
            <person name="Ng V."/>
            <person name="Clum A."/>
            <person name="Steindorff A."/>
            <person name="Ohm R."/>
            <person name="Martin F."/>
            <person name="Silar P."/>
            <person name="Natvig D."/>
            <person name="Lalanne C."/>
            <person name="Gautier V."/>
            <person name="Ament-Velasquez S.L."/>
            <person name="Kruys A."/>
            <person name="Hutchinson M.I."/>
            <person name="Powell A.J."/>
            <person name="Barry K."/>
            <person name="Miller A.N."/>
            <person name="Grigoriev I.V."/>
            <person name="Debuchy R."/>
            <person name="Gladieux P."/>
            <person name="Thoren M.H."/>
            <person name="Johannesson H."/>
        </authorList>
    </citation>
    <scope>NUCLEOTIDE SEQUENCE</scope>
    <source>
        <strain evidence="1">CBS 955.72</strain>
    </source>
</reference>
<accession>A0AAJ0HV20</accession>
<organism evidence="1 2">
    <name type="scientific">Lasiosphaeria hispida</name>
    <dbReference type="NCBI Taxonomy" id="260671"/>
    <lineage>
        <taxon>Eukaryota</taxon>
        <taxon>Fungi</taxon>
        <taxon>Dikarya</taxon>
        <taxon>Ascomycota</taxon>
        <taxon>Pezizomycotina</taxon>
        <taxon>Sordariomycetes</taxon>
        <taxon>Sordariomycetidae</taxon>
        <taxon>Sordariales</taxon>
        <taxon>Lasiosphaeriaceae</taxon>
        <taxon>Lasiosphaeria</taxon>
    </lineage>
</organism>
<evidence type="ECO:0000313" key="1">
    <source>
        <dbReference type="EMBL" id="KAK3363323.1"/>
    </source>
</evidence>
<proteinExistence type="predicted"/>
<dbReference type="EMBL" id="JAUIQD010000001">
    <property type="protein sequence ID" value="KAK3363323.1"/>
    <property type="molecule type" value="Genomic_DNA"/>
</dbReference>
<protein>
    <submittedName>
        <fullName evidence="1">Uncharacterized protein</fullName>
    </submittedName>
</protein>
<comment type="caution">
    <text evidence="1">The sequence shown here is derived from an EMBL/GenBank/DDBJ whole genome shotgun (WGS) entry which is preliminary data.</text>
</comment>
<name>A0AAJ0HV20_9PEZI</name>